<organism evidence="1 2">
    <name type="scientific">Segatella copri</name>
    <dbReference type="NCBI Taxonomy" id="165179"/>
    <lineage>
        <taxon>Bacteria</taxon>
        <taxon>Pseudomonadati</taxon>
        <taxon>Bacteroidota</taxon>
        <taxon>Bacteroidia</taxon>
        <taxon>Bacteroidales</taxon>
        <taxon>Prevotellaceae</taxon>
        <taxon>Segatella</taxon>
    </lineage>
</organism>
<dbReference type="Proteomes" id="UP000423156">
    <property type="component" value="Unassembled WGS sequence"/>
</dbReference>
<proteinExistence type="predicted"/>
<reference evidence="2" key="1">
    <citation type="submission" date="2019-09" db="EMBL/GenBank/DDBJ databases">
        <title>Distinct polysaccharide growth profiles of human intestinal Prevotella copri isolates.</title>
        <authorList>
            <person name="Fehlner-Peach H."/>
            <person name="Magnabosco C."/>
            <person name="Raghavan V."/>
            <person name="Scher J.U."/>
            <person name="Tett A."/>
            <person name="Cox L.M."/>
            <person name="Gottsegen C."/>
            <person name="Watters A."/>
            <person name="Wiltshire- Gordon J.D."/>
            <person name="Segata N."/>
            <person name="Bonneau R."/>
            <person name="Littman D.R."/>
        </authorList>
    </citation>
    <scope>NUCLEOTIDE SEQUENCE [LARGE SCALE GENOMIC DNA]</scope>
    <source>
        <strain evidence="2">BU41712</strain>
    </source>
</reference>
<comment type="caution">
    <text evidence="1">The sequence shown here is derived from an EMBL/GenBank/DDBJ whole genome shotgun (WGS) entry which is preliminary data.</text>
</comment>
<sequence>MLVCCMRPSAGLRMHNRCCASAYQLLCKRTTAVVRPTELTSPITYTIFSDNFICLFRQLLPYSAIVSYACVHLLKLFMCRKNLLGVSVFHKNRLSHHAMTQP</sequence>
<evidence type="ECO:0000313" key="2">
    <source>
        <dbReference type="Proteomes" id="UP000423156"/>
    </source>
</evidence>
<accession>A0AA90VBP2</accession>
<evidence type="ECO:0000313" key="1">
    <source>
        <dbReference type="EMBL" id="MQN78030.1"/>
    </source>
</evidence>
<gene>
    <name evidence="1" type="ORF">F7D71_09240</name>
</gene>
<dbReference type="EMBL" id="VZBZ01000123">
    <property type="protein sequence ID" value="MQN78030.1"/>
    <property type="molecule type" value="Genomic_DNA"/>
</dbReference>
<name>A0AA90VBP2_9BACT</name>
<protein>
    <submittedName>
        <fullName evidence="1">Uncharacterized protein</fullName>
    </submittedName>
</protein>
<dbReference type="AlphaFoldDB" id="A0AA90VBP2"/>